<dbReference type="Proteomes" id="UP001280897">
    <property type="component" value="Unassembled WGS sequence"/>
</dbReference>
<dbReference type="EMBL" id="JAWJAV010000001">
    <property type="protein sequence ID" value="MDV2620282.1"/>
    <property type="molecule type" value="Genomic_DNA"/>
</dbReference>
<accession>A0AAW8YC49</accession>
<dbReference type="RefSeq" id="WP_036685010.1">
    <property type="nucleotide sequence ID" value="NZ_CP066046.1"/>
</dbReference>
<reference evidence="1" key="2">
    <citation type="submission" date="2023-10" db="EMBL/GenBank/DDBJ databases">
        <authorList>
            <person name="Khurajog B."/>
        </authorList>
    </citation>
    <scope>NUCLEOTIDE SEQUENCE</scope>
    <source>
        <strain evidence="1">BF9</strain>
    </source>
</reference>
<evidence type="ECO:0000313" key="2">
    <source>
        <dbReference type="Proteomes" id="UP001280897"/>
    </source>
</evidence>
<organism evidence="1 2">
    <name type="scientific">Pediococcus acidilactici</name>
    <dbReference type="NCBI Taxonomy" id="1254"/>
    <lineage>
        <taxon>Bacteria</taxon>
        <taxon>Bacillati</taxon>
        <taxon>Bacillota</taxon>
        <taxon>Bacilli</taxon>
        <taxon>Lactobacillales</taxon>
        <taxon>Lactobacillaceae</taxon>
        <taxon>Pediococcus</taxon>
        <taxon>Pediococcus acidilactici group</taxon>
    </lineage>
</organism>
<dbReference type="AlphaFoldDB" id="A0AAW8YC49"/>
<comment type="caution">
    <text evidence="1">The sequence shown here is derived from an EMBL/GenBank/DDBJ whole genome shotgun (WGS) entry which is preliminary data.</text>
</comment>
<gene>
    <name evidence="1" type="ORF">R0G89_00835</name>
</gene>
<name>A0AAW8YC49_PEDAC</name>
<reference evidence="1" key="1">
    <citation type="journal article" date="2023" name="PeerJ">
        <title>Selection and evaluation of lactic acid bacteria from chicken feces in Thailand as potential probiotics.</title>
        <authorList>
            <person name="Khurajog B."/>
            <person name="Disastra Y."/>
            <person name="Lawwyne L.D."/>
            <person name="Sirichokchatchawan W."/>
            <person name="Niyomtham W."/>
            <person name="Yindee J."/>
            <person name="Hampson D.J."/>
            <person name="Prapasarakul N."/>
        </authorList>
    </citation>
    <scope>NUCLEOTIDE SEQUENCE</scope>
    <source>
        <strain evidence="1">BF9</strain>
    </source>
</reference>
<sequence length="65" mass="7369">MNEQFEKNLVSAYHEALKNNQKSFPVKLVVEDTPSEGDVISWFAAKGIPIKIDTSWGKYDITLLN</sequence>
<evidence type="ECO:0000313" key="1">
    <source>
        <dbReference type="EMBL" id="MDV2620282.1"/>
    </source>
</evidence>
<protein>
    <submittedName>
        <fullName evidence="1">Uncharacterized protein</fullName>
    </submittedName>
</protein>
<proteinExistence type="predicted"/>